<evidence type="ECO:0000313" key="1">
    <source>
        <dbReference type="EMBL" id="GGA44687.1"/>
    </source>
</evidence>
<gene>
    <name evidence="1" type="ORF">GCM10011499_12960</name>
</gene>
<sequence>MTDPLFRGGRNIAVKVPAHEYEAVVGFYRDVLGLAQIEEMMPDVCFTFGSNQLWIDRMEGLSQAEIWLEIRTDDGENAAAHFAEHGIARRDEIERLPDGSDGFWIASPGNVIHLVAPS</sequence>
<name>A0A916VWK8_9HYPH</name>
<dbReference type="OrthoDB" id="2871523at2"/>
<dbReference type="InterPro" id="IPR029068">
    <property type="entry name" value="Glyas_Bleomycin-R_OHBP_Dase"/>
</dbReference>
<dbReference type="CDD" id="cd06587">
    <property type="entry name" value="VOC"/>
    <property type="match status" value="1"/>
</dbReference>
<dbReference type="AlphaFoldDB" id="A0A916VWK8"/>
<accession>A0A916VWK8</accession>
<organism evidence="1 2">
    <name type="scientific">Pelagibacterium lentulum</name>
    <dbReference type="NCBI Taxonomy" id="2029865"/>
    <lineage>
        <taxon>Bacteria</taxon>
        <taxon>Pseudomonadati</taxon>
        <taxon>Pseudomonadota</taxon>
        <taxon>Alphaproteobacteria</taxon>
        <taxon>Hyphomicrobiales</taxon>
        <taxon>Devosiaceae</taxon>
        <taxon>Pelagibacterium</taxon>
    </lineage>
</organism>
<dbReference type="Proteomes" id="UP000596977">
    <property type="component" value="Unassembled WGS sequence"/>
</dbReference>
<dbReference type="SUPFAM" id="SSF54593">
    <property type="entry name" value="Glyoxalase/Bleomycin resistance protein/Dihydroxybiphenyl dioxygenase"/>
    <property type="match status" value="1"/>
</dbReference>
<dbReference type="Gene3D" id="3.10.180.10">
    <property type="entry name" value="2,3-Dihydroxybiphenyl 1,2-Dioxygenase, domain 1"/>
    <property type="match status" value="1"/>
</dbReference>
<proteinExistence type="predicted"/>
<reference evidence="1 2" key="1">
    <citation type="journal article" date="2014" name="Int. J. Syst. Evol. Microbiol.">
        <title>Complete genome sequence of Corynebacterium casei LMG S-19264T (=DSM 44701T), isolated from a smear-ripened cheese.</title>
        <authorList>
            <consortium name="US DOE Joint Genome Institute (JGI-PGF)"/>
            <person name="Walter F."/>
            <person name="Albersmeier A."/>
            <person name="Kalinowski J."/>
            <person name="Ruckert C."/>
        </authorList>
    </citation>
    <scope>NUCLEOTIDE SEQUENCE [LARGE SCALE GENOMIC DNA]</scope>
    <source>
        <strain evidence="1 2">CGMCC 1.15896</strain>
    </source>
</reference>
<keyword evidence="2" id="KW-1185">Reference proteome</keyword>
<evidence type="ECO:0008006" key="3">
    <source>
        <dbReference type="Google" id="ProtNLM"/>
    </source>
</evidence>
<dbReference type="RefSeq" id="WP_127072786.1">
    <property type="nucleotide sequence ID" value="NZ_BMKB01000002.1"/>
</dbReference>
<evidence type="ECO:0000313" key="2">
    <source>
        <dbReference type="Proteomes" id="UP000596977"/>
    </source>
</evidence>
<dbReference type="EMBL" id="BMKB01000002">
    <property type="protein sequence ID" value="GGA44687.1"/>
    <property type="molecule type" value="Genomic_DNA"/>
</dbReference>
<protein>
    <recommendedName>
        <fullName evidence="3">VOC domain-containing protein</fullName>
    </recommendedName>
</protein>
<comment type="caution">
    <text evidence="1">The sequence shown here is derived from an EMBL/GenBank/DDBJ whole genome shotgun (WGS) entry which is preliminary data.</text>
</comment>